<evidence type="ECO:0000256" key="4">
    <source>
        <dbReference type="ARBA" id="ARBA00023136"/>
    </source>
</evidence>
<dbReference type="AlphaFoldDB" id="A0A0R0CEH0"/>
<dbReference type="PATRIC" id="fig|405446.3.peg.1168"/>
<feature type="domain" description="TonB C-terminal" evidence="7">
    <location>
        <begin position="36"/>
        <end position="128"/>
    </location>
</feature>
<dbReference type="InterPro" id="IPR037682">
    <property type="entry name" value="TonB_C"/>
</dbReference>
<dbReference type="Pfam" id="PF03544">
    <property type="entry name" value="TonB_C"/>
    <property type="match status" value="1"/>
</dbReference>
<dbReference type="EMBL" id="LDJJ01000028">
    <property type="protein sequence ID" value="KRG67632.1"/>
    <property type="molecule type" value="Genomic_DNA"/>
</dbReference>
<gene>
    <name evidence="8" type="ORF">ABB27_08605</name>
</gene>
<evidence type="ECO:0000313" key="9">
    <source>
        <dbReference type="Proteomes" id="UP000051863"/>
    </source>
</evidence>
<evidence type="ECO:0000259" key="7">
    <source>
        <dbReference type="PROSITE" id="PS52015"/>
    </source>
</evidence>
<name>A0A0R0CEH0_9GAMM</name>
<sequence>MLSKMMSSMLLVVAVTVSPSVIAGNAEPLQLAPSEALKLWTPSAGEFHPRIPANPGKAGFAEEVTVAYTVTKRGRTKDVEVIEAKPAGASSEWALNAVKAMRFDPTESNSARQPVRSQLSTHWDGPAR</sequence>
<protein>
    <recommendedName>
        <fullName evidence="7">TonB C-terminal domain-containing protein</fullName>
    </recommendedName>
</protein>
<evidence type="ECO:0000256" key="2">
    <source>
        <dbReference type="ARBA" id="ARBA00022692"/>
    </source>
</evidence>
<dbReference type="Proteomes" id="UP000051863">
    <property type="component" value="Unassembled WGS sequence"/>
</dbReference>
<evidence type="ECO:0000256" key="6">
    <source>
        <dbReference type="SAM" id="SignalP"/>
    </source>
</evidence>
<dbReference type="RefSeq" id="WP_161809629.1">
    <property type="nucleotide sequence ID" value="NZ_LDJJ01000028.1"/>
</dbReference>
<feature type="region of interest" description="Disordered" evidence="5">
    <location>
        <begin position="104"/>
        <end position="128"/>
    </location>
</feature>
<keyword evidence="2" id="KW-0812">Transmembrane</keyword>
<dbReference type="Gene3D" id="3.30.2420.10">
    <property type="entry name" value="TonB"/>
    <property type="match status" value="1"/>
</dbReference>
<comment type="subcellular location">
    <subcellularLocation>
        <location evidence="1">Membrane</location>
        <topology evidence="1">Single-pass membrane protein</topology>
    </subcellularLocation>
</comment>
<evidence type="ECO:0000256" key="1">
    <source>
        <dbReference type="ARBA" id="ARBA00004167"/>
    </source>
</evidence>
<keyword evidence="9" id="KW-1185">Reference proteome</keyword>
<reference evidence="8 9" key="1">
    <citation type="submission" date="2015-05" db="EMBL/GenBank/DDBJ databases">
        <title>Genome sequencing and analysis of members of genus Stenotrophomonas.</title>
        <authorList>
            <person name="Patil P.P."/>
            <person name="Midha S."/>
            <person name="Patil P.B."/>
        </authorList>
    </citation>
    <scope>NUCLEOTIDE SEQUENCE [LARGE SCALE GENOMIC DNA]</scope>
    <source>
        <strain evidence="8 9">DSM 18941</strain>
    </source>
</reference>
<dbReference type="GO" id="GO:0055085">
    <property type="term" value="P:transmembrane transport"/>
    <property type="evidence" value="ECO:0007669"/>
    <property type="project" value="InterPro"/>
</dbReference>
<dbReference type="SUPFAM" id="SSF74653">
    <property type="entry name" value="TolA/TonB C-terminal domain"/>
    <property type="match status" value="1"/>
</dbReference>
<evidence type="ECO:0000256" key="5">
    <source>
        <dbReference type="SAM" id="MobiDB-lite"/>
    </source>
</evidence>
<organism evidence="8 9">
    <name type="scientific">Stenotrophomonas terrae</name>
    <dbReference type="NCBI Taxonomy" id="405446"/>
    <lineage>
        <taxon>Bacteria</taxon>
        <taxon>Pseudomonadati</taxon>
        <taxon>Pseudomonadota</taxon>
        <taxon>Gammaproteobacteria</taxon>
        <taxon>Lysobacterales</taxon>
        <taxon>Lysobacteraceae</taxon>
        <taxon>Stenotrophomonas</taxon>
    </lineage>
</organism>
<keyword evidence="4" id="KW-0472">Membrane</keyword>
<feature type="chain" id="PRO_5006393949" description="TonB C-terminal domain-containing protein" evidence="6">
    <location>
        <begin position="24"/>
        <end position="128"/>
    </location>
</feature>
<dbReference type="InterPro" id="IPR006260">
    <property type="entry name" value="TonB/TolA_C"/>
</dbReference>
<accession>A0A0R0CEH0</accession>
<evidence type="ECO:0000313" key="8">
    <source>
        <dbReference type="EMBL" id="KRG67632.1"/>
    </source>
</evidence>
<keyword evidence="3" id="KW-1133">Transmembrane helix</keyword>
<keyword evidence="6" id="KW-0732">Signal</keyword>
<proteinExistence type="predicted"/>
<dbReference type="OrthoDB" id="6052580at2"/>
<feature type="signal peptide" evidence="6">
    <location>
        <begin position="1"/>
        <end position="23"/>
    </location>
</feature>
<dbReference type="PROSITE" id="PS52015">
    <property type="entry name" value="TONB_CTD"/>
    <property type="match status" value="1"/>
</dbReference>
<evidence type="ECO:0000256" key="3">
    <source>
        <dbReference type="ARBA" id="ARBA00022989"/>
    </source>
</evidence>
<dbReference type="NCBIfam" id="TIGR01352">
    <property type="entry name" value="tonB_Cterm"/>
    <property type="match status" value="1"/>
</dbReference>
<comment type="caution">
    <text evidence="8">The sequence shown here is derived from an EMBL/GenBank/DDBJ whole genome shotgun (WGS) entry which is preliminary data.</text>
</comment>
<dbReference type="GO" id="GO:0016020">
    <property type="term" value="C:membrane"/>
    <property type="evidence" value="ECO:0007669"/>
    <property type="project" value="UniProtKB-SubCell"/>
</dbReference>
<feature type="compositionally biased region" description="Polar residues" evidence="5">
    <location>
        <begin position="106"/>
        <end position="121"/>
    </location>
</feature>